<feature type="signal peptide" evidence="1">
    <location>
        <begin position="1"/>
        <end position="18"/>
    </location>
</feature>
<dbReference type="GeneID" id="56684258"/>
<evidence type="ECO:0000313" key="2">
    <source>
        <dbReference type="EMBL" id="AIL46885.1"/>
    </source>
</evidence>
<proteinExistence type="predicted"/>
<sequence>MKKMFYLASLLIGGAAFAQITTNEINGIKVNMSLTELNTKFKQDIKPKVVENFTDEPENFTPVTINGTKYNIIFVKDFYSPEKTLVYSVATTDPKSKGKNVVGIGSTLAELKKAYAKESTDTSGDTFTVYQKDKGERILIFKLKNNKVTRIFASVFAAG</sequence>
<evidence type="ECO:0000256" key="1">
    <source>
        <dbReference type="SAM" id="SignalP"/>
    </source>
</evidence>
<evidence type="ECO:0000313" key="3">
    <source>
        <dbReference type="Proteomes" id="UP000028933"/>
    </source>
</evidence>
<dbReference type="RefSeq" id="WP_009089504.1">
    <property type="nucleotide sequence ID" value="NZ_CP007547.1"/>
</dbReference>
<name>A0A077EMV2_9FLAO</name>
<dbReference type="EMBL" id="CP007547">
    <property type="protein sequence ID" value="AIL46885.1"/>
    <property type="molecule type" value="Genomic_DNA"/>
</dbReference>
<organism evidence="2 3">
    <name type="scientific">Elizabethkingia anophelis NUHP1</name>
    <dbReference type="NCBI Taxonomy" id="1338011"/>
    <lineage>
        <taxon>Bacteria</taxon>
        <taxon>Pseudomonadati</taxon>
        <taxon>Bacteroidota</taxon>
        <taxon>Flavobacteriia</taxon>
        <taxon>Flavobacteriales</taxon>
        <taxon>Weeksellaceae</taxon>
        <taxon>Elizabethkingia</taxon>
    </lineage>
</organism>
<dbReference type="HOGENOM" id="CLU_1658092_0_0_10"/>
<dbReference type="STRING" id="1338011.BD94_3110"/>
<dbReference type="Proteomes" id="UP000028933">
    <property type="component" value="Chromosome"/>
</dbReference>
<keyword evidence="1" id="KW-0732">Signal</keyword>
<protein>
    <submittedName>
        <fullName evidence="2">Uncharacterized protein</fullName>
    </submittedName>
</protein>
<reference evidence="2 3" key="1">
    <citation type="journal article" date="2013" name="Lancet">
        <title>First case of E anophelis outbreak in an intensive-care unit.</title>
        <authorList>
            <person name="Teo J."/>
            <person name="Tan S.Y."/>
            <person name="Tay M."/>
            <person name="Ding Y."/>
            <person name="Kjelleberg S."/>
            <person name="Givskov M."/>
            <person name="Lin R.T."/>
            <person name="Yang L."/>
        </authorList>
    </citation>
    <scope>NUCLEOTIDE SEQUENCE [LARGE SCALE GENOMIC DNA]</scope>
    <source>
        <strain evidence="2 3">NUHP1</strain>
    </source>
</reference>
<accession>A0A077EMV2</accession>
<dbReference type="AlphaFoldDB" id="A0A077EMV2"/>
<gene>
    <name evidence="2" type="ORF">BD94_3110</name>
</gene>
<dbReference type="KEGG" id="eao:BD94_3110"/>
<dbReference type="eggNOG" id="ENOG503111M">
    <property type="taxonomic scope" value="Bacteria"/>
</dbReference>
<feature type="chain" id="PRO_5001717886" evidence="1">
    <location>
        <begin position="19"/>
        <end position="159"/>
    </location>
</feature>